<protein>
    <submittedName>
        <fullName evidence="1">Uncharacterized protein</fullName>
    </submittedName>
</protein>
<sequence length="242" mass="26809">MAKKPTKLFSTKFRNWFLYLVVSRQNLKAVARYTIQALEQDGPLFKTQLDRLRPLYEGFDAGLTTSAGASAGRGSQTLMADTVFDLVQQFMKRAYKRNFAALEEDNPALFKEFFPAGRTEFSSASRKGMGTAFARFVKTLTEHKADVPGGADLLKTAHPLAEQYTDARDAQAARKKQVKAASTDLDADETDLLVELFGAYTALLAHYYKTPERAATYFDFSMLPHNQPEAAALSSGSIPTKP</sequence>
<gene>
    <name evidence="1" type="ORF">MTP16_02195</name>
</gene>
<dbReference type="Proteomes" id="UP000831390">
    <property type="component" value="Chromosome"/>
</dbReference>
<keyword evidence="2" id="KW-1185">Reference proteome</keyword>
<name>A0ABY4B5N4_9BACT</name>
<proteinExistence type="predicted"/>
<reference evidence="1 2" key="1">
    <citation type="submission" date="2022-03" db="EMBL/GenBank/DDBJ databases">
        <title>Hymenobactersp. isolated from the air.</title>
        <authorList>
            <person name="Won M."/>
            <person name="Kwon S.-W."/>
        </authorList>
    </citation>
    <scope>NUCLEOTIDE SEQUENCE [LARGE SCALE GENOMIC DNA]</scope>
    <source>
        <strain evidence="1 2">KACC 22596</strain>
    </source>
</reference>
<dbReference type="EMBL" id="CP094534">
    <property type="protein sequence ID" value="UOE34475.1"/>
    <property type="molecule type" value="Genomic_DNA"/>
</dbReference>
<evidence type="ECO:0000313" key="2">
    <source>
        <dbReference type="Proteomes" id="UP000831390"/>
    </source>
</evidence>
<organism evidence="1 2">
    <name type="scientific">Hymenobacter monticola</name>
    <dbReference type="NCBI Taxonomy" id="1705399"/>
    <lineage>
        <taxon>Bacteria</taxon>
        <taxon>Pseudomonadati</taxon>
        <taxon>Bacteroidota</taxon>
        <taxon>Cytophagia</taxon>
        <taxon>Cytophagales</taxon>
        <taxon>Hymenobacteraceae</taxon>
        <taxon>Hymenobacter</taxon>
    </lineage>
</organism>
<evidence type="ECO:0000313" key="1">
    <source>
        <dbReference type="EMBL" id="UOE34475.1"/>
    </source>
</evidence>
<dbReference type="RefSeq" id="WP_243515590.1">
    <property type="nucleotide sequence ID" value="NZ_CP094534.1"/>
</dbReference>
<accession>A0ABY4B5N4</accession>